<feature type="non-terminal residue" evidence="3">
    <location>
        <position position="467"/>
    </location>
</feature>
<dbReference type="PATRIC" id="fig|1441923.3.peg.4459"/>
<feature type="domain" description="Protein kinase" evidence="1">
    <location>
        <begin position="206"/>
        <end position="467"/>
    </location>
</feature>
<dbReference type="EMBL" id="AZYO01000070">
    <property type="protein sequence ID" value="KOS54390.1"/>
    <property type="molecule type" value="Genomic_DNA"/>
</dbReference>
<dbReference type="SUPFAM" id="SSF56112">
    <property type="entry name" value="Protein kinase-like (PK-like)"/>
    <property type="match status" value="1"/>
</dbReference>
<evidence type="ECO:0000313" key="4">
    <source>
        <dbReference type="Proteomes" id="UP000037712"/>
    </source>
</evidence>
<name>A0A0M9WMD9_RHORH</name>
<sequence length="467" mass="52576">MQSDRWVEVSPSPFDHEREGLERIKEILPDAPPFRAWSNFEFRDNRGRWHEVDLLVLARDTLYLIELKYYSGILRGNDHVWTRGNRSEDSPLLLARKKAQYFSSLLKDRLAEKTGQKNLKGIIPFVQELVYLHHPDFVCALPTSSKINLYGIDGNDDHSRLPGISERLLAPAKHGPVSEEKSLLIRDLMTAIGLAPRRQREVGSWVIDDQPLGDGDGWQDWPAFHHVDMERAARIRFYLPKPGATSAEEHARARGVEHEYKLLSRLKHDGLQVPVDVVKDKELGIGLVFPKSDTDVRLDLWLADHHGEMTLERQLELLTEVAEIVHYAHRHRVVHRTLNPRAVVVRDRKTGPQPQVTDWDTAGVLPANAETGVTRLSAGPLSLMAGSLSDQARLFTAPEGVNPTDPARMDVFGLGALAFYLLTGGQSPATERGELLDRLRRDGGLDLAVELPQVPSILRQFVLDATD</sequence>
<protein>
    <submittedName>
        <fullName evidence="3">Protein kinase</fullName>
    </submittedName>
</protein>
<dbReference type="InterPro" id="IPR001245">
    <property type="entry name" value="Ser-Thr/Tyr_kinase_cat_dom"/>
</dbReference>
<dbReference type="Pfam" id="PF07714">
    <property type="entry name" value="PK_Tyr_Ser-Thr"/>
    <property type="match status" value="1"/>
</dbReference>
<dbReference type="InterPro" id="IPR011528">
    <property type="entry name" value="NERD"/>
</dbReference>
<dbReference type="Pfam" id="PF08378">
    <property type="entry name" value="NERD"/>
    <property type="match status" value="1"/>
</dbReference>
<dbReference type="SMART" id="SM00220">
    <property type="entry name" value="S_TKc"/>
    <property type="match status" value="1"/>
</dbReference>
<dbReference type="PROSITE" id="PS50011">
    <property type="entry name" value="PROTEIN_KINASE_DOM"/>
    <property type="match status" value="1"/>
</dbReference>
<dbReference type="InterPro" id="IPR000719">
    <property type="entry name" value="Prot_kinase_dom"/>
</dbReference>
<dbReference type="GO" id="GO:0004672">
    <property type="term" value="F:protein kinase activity"/>
    <property type="evidence" value="ECO:0007669"/>
    <property type="project" value="InterPro"/>
</dbReference>
<reference evidence="4" key="2">
    <citation type="submission" date="2015-01" db="EMBL/GenBank/DDBJ databases">
        <title>Draft genome sequence of potential hydrocarbon metabolising strain of Rhodococcus rhodochrous.</title>
        <authorList>
            <person name="Aggarwal R.K."/>
            <person name="Dawar C."/>
        </authorList>
    </citation>
    <scope>NUCLEOTIDE SEQUENCE [LARGE SCALE GENOMIC DNA]</scope>
    <source>
        <strain evidence="4">KG-21</strain>
    </source>
</reference>
<keyword evidence="3" id="KW-0808">Transferase</keyword>
<dbReference type="AlphaFoldDB" id="A0A0M9WMD9"/>
<feature type="domain" description="NERD" evidence="2">
    <location>
        <begin position="12"/>
        <end position="125"/>
    </location>
</feature>
<gene>
    <name evidence="3" type="ORF">Z051_20425</name>
</gene>
<proteinExistence type="predicted"/>
<dbReference type="Gene3D" id="1.10.510.10">
    <property type="entry name" value="Transferase(Phosphotransferase) domain 1"/>
    <property type="match status" value="1"/>
</dbReference>
<keyword evidence="3" id="KW-0418">Kinase</keyword>
<evidence type="ECO:0000313" key="3">
    <source>
        <dbReference type="EMBL" id="KOS54390.1"/>
    </source>
</evidence>
<reference evidence="3 4" key="1">
    <citation type="journal article" date="2015" name="Genome Announc.">
        <title>Draft Genome Sequence of Rhodococcus rhodochrous Strain KG-21, a Soil Isolate from Oil Fields of Krishna-Godavari Basin, India.</title>
        <authorList>
            <person name="Dawar C."/>
            <person name="Aggarwal R.K."/>
        </authorList>
    </citation>
    <scope>NUCLEOTIDE SEQUENCE [LARGE SCALE GENOMIC DNA]</scope>
    <source>
        <strain evidence="3 4">KG-21</strain>
    </source>
</reference>
<organism evidence="3 4">
    <name type="scientific">Rhodococcus rhodochrous KG-21</name>
    <dbReference type="NCBI Taxonomy" id="1441923"/>
    <lineage>
        <taxon>Bacteria</taxon>
        <taxon>Bacillati</taxon>
        <taxon>Actinomycetota</taxon>
        <taxon>Actinomycetes</taxon>
        <taxon>Mycobacteriales</taxon>
        <taxon>Nocardiaceae</taxon>
        <taxon>Rhodococcus</taxon>
    </lineage>
</organism>
<dbReference type="PROSITE" id="PS50965">
    <property type="entry name" value="NERD"/>
    <property type="match status" value="1"/>
</dbReference>
<accession>A0A0M9WMD9</accession>
<dbReference type="RefSeq" id="WP_238586402.1">
    <property type="nucleotide sequence ID" value="NZ_AZYO01000070.1"/>
</dbReference>
<dbReference type="GO" id="GO:0005524">
    <property type="term" value="F:ATP binding"/>
    <property type="evidence" value="ECO:0007669"/>
    <property type="project" value="InterPro"/>
</dbReference>
<evidence type="ECO:0000259" key="2">
    <source>
        <dbReference type="PROSITE" id="PS50965"/>
    </source>
</evidence>
<dbReference type="Proteomes" id="UP000037712">
    <property type="component" value="Unassembled WGS sequence"/>
</dbReference>
<dbReference type="InterPro" id="IPR011009">
    <property type="entry name" value="Kinase-like_dom_sf"/>
</dbReference>
<evidence type="ECO:0000259" key="1">
    <source>
        <dbReference type="PROSITE" id="PS50011"/>
    </source>
</evidence>
<comment type="caution">
    <text evidence="3">The sequence shown here is derived from an EMBL/GenBank/DDBJ whole genome shotgun (WGS) entry which is preliminary data.</text>
</comment>